<proteinExistence type="predicted"/>
<dbReference type="InterPro" id="IPR022535">
    <property type="entry name" value="Golgi_pH-regulator_cons_dom"/>
</dbReference>
<evidence type="ECO:0000256" key="3">
    <source>
        <dbReference type="ARBA" id="ARBA00022989"/>
    </source>
</evidence>
<keyword evidence="5" id="KW-0175">Coiled coil</keyword>
<evidence type="ECO:0000313" key="10">
    <source>
        <dbReference type="Proteomes" id="UP001179952"/>
    </source>
</evidence>
<evidence type="ECO:0000259" key="7">
    <source>
        <dbReference type="Pfam" id="PF12430"/>
    </source>
</evidence>
<reference evidence="9" key="1">
    <citation type="journal article" date="2023" name="Nat. Commun.">
        <title>Diploid and tetraploid genomes of Acorus and the evolution of monocots.</title>
        <authorList>
            <person name="Ma L."/>
            <person name="Liu K.W."/>
            <person name="Li Z."/>
            <person name="Hsiao Y.Y."/>
            <person name="Qi Y."/>
            <person name="Fu T."/>
            <person name="Tang G.D."/>
            <person name="Zhang D."/>
            <person name="Sun W.H."/>
            <person name="Liu D.K."/>
            <person name="Li Y."/>
            <person name="Chen G.Z."/>
            <person name="Liu X.D."/>
            <person name="Liao X.Y."/>
            <person name="Jiang Y.T."/>
            <person name="Yu X."/>
            <person name="Hao Y."/>
            <person name="Huang J."/>
            <person name="Zhao X.W."/>
            <person name="Ke S."/>
            <person name="Chen Y.Y."/>
            <person name="Wu W.L."/>
            <person name="Hsu J.L."/>
            <person name="Lin Y.F."/>
            <person name="Huang M.D."/>
            <person name="Li C.Y."/>
            <person name="Huang L."/>
            <person name="Wang Z.W."/>
            <person name="Zhao X."/>
            <person name="Zhong W.Y."/>
            <person name="Peng D.H."/>
            <person name="Ahmad S."/>
            <person name="Lan S."/>
            <person name="Zhang J.S."/>
            <person name="Tsai W.C."/>
            <person name="Van de Peer Y."/>
            <person name="Liu Z.J."/>
        </authorList>
    </citation>
    <scope>NUCLEOTIDE SEQUENCE</scope>
    <source>
        <strain evidence="9">SCP</strain>
    </source>
</reference>
<feature type="transmembrane region" description="Helical" evidence="6">
    <location>
        <begin position="75"/>
        <end position="96"/>
    </location>
</feature>
<gene>
    <name evidence="9" type="ORF">QJS04_geneDACA008944</name>
</gene>
<evidence type="ECO:0000256" key="5">
    <source>
        <dbReference type="SAM" id="Coils"/>
    </source>
</evidence>
<evidence type="ECO:0000256" key="6">
    <source>
        <dbReference type="SAM" id="Phobius"/>
    </source>
</evidence>
<protein>
    <recommendedName>
        <fullName evidence="11">GPCR-type G protein 1</fullName>
    </recommendedName>
</protein>
<keyword evidence="3 6" id="KW-1133">Transmembrane helix</keyword>
<keyword evidence="4 6" id="KW-0472">Membrane</keyword>
<dbReference type="EMBL" id="JAUJYN010000010">
    <property type="protein sequence ID" value="KAK1262671.1"/>
    <property type="molecule type" value="Genomic_DNA"/>
</dbReference>
<feature type="domain" description="Abscisic acid G-protein coupled receptor-like" evidence="7">
    <location>
        <begin position="292"/>
        <end position="462"/>
    </location>
</feature>
<evidence type="ECO:0000313" key="9">
    <source>
        <dbReference type="EMBL" id="KAK1262671.1"/>
    </source>
</evidence>
<feature type="coiled-coil region" evidence="5">
    <location>
        <begin position="252"/>
        <end position="279"/>
    </location>
</feature>
<evidence type="ECO:0008006" key="11">
    <source>
        <dbReference type="Google" id="ProtNLM"/>
    </source>
</evidence>
<keyword evidence="10" id="KW-1185">Reference proteome</keyword>
<dbReference type="InterPro" id="IPR025969">
    <property type="entry name" value="ABA_GPCR_dom"/>
</dbReference>
<dbReference type="GO" id="GO:0009737">
    <property type="term" value="P:response to abscisic acid"/>
    <property type="evidence" value="ECO:0007669"/>
    <property type="project" value="TreeGrafter"/>
</dbReference>
<reference evidence="9" key="2">
    <citation type="submission" date="2023-06" db="EMBL/GenBank/DDBJ databases">
        <authorList>
            <person name="Ma L."/>
            <person name="Liu K.-W."/>
            <person name="Li Z."/>
            <person name="Hsiao Y.-Y."/>
            <person name="Qi Y."/>
            <person name="Fu T."/>
            <person name="Tang G."/>
            <person name="Zhang D."/>
            <person name="Sun W.-H."/>
            <person name="Liu D.-K."/>
            <person name="Li Y."/>
            <person name="Chen G.-Z."/>
            <person name="Liu X.-D."/>
            <person name="Liao X.-Y."/>
            <person name="Jiang Y.-T."/>
            <person name="Yu X."/>
            <person name="Hao Y."/>
            <person name="Huang J."/>
            <person name="Zhao X.-W."/>
            <person name="Ke S."/>
            <person name="Chen Y.-Y."/>
            <person name="Wu W.-L."/>
            <person name="Hsu J.-L."/>
            <person name="Lin Y.-F."/>
            <person name="Huang M.-D."/>
            <person name="Li C.-Y."/>
            <person name="Huang L."/>
            <person name="Wang Z.-W."/>
            <person name="Zhao X."/>
            <person name="Zhong W.-Y."/>
            <person name="Peng D.-H."/>
            <person name="Ahmad S."/>
            <person name="Lan S."/>
            <person name="Zhang J.-S."/>
            <person name="Tsai W.-C."/>
            <person name="Van De Peer Y."/>
            <person name="Liu Z.-J."/>
        </authorList>
    </citation>
    <scope>NUCLEOTIDE SEQUENCE</scope>
    <source>
        <strain evidence="9">SCP</strain>
        <tissue evidence="9">Leaves</tissue>
    </source>
</reference>
<evidence type="ECO:0000259" key="8">
    <source>
        <dbReference type="Pfam" id="PF12537"/>
    </source>
</evidence>
<feature type="transmembrane region" description="Helical" evidence="6">
    <location>
        <begin position="357"/>
        <end position="375"/>
    </location>
</feature>
<accession>A0AAV9AF75</accession>
<dbReference type="InterPro" id="IPR015672">
    <property type="entry name" value="GPHR/GTG"/>
</dbReference>
<dbReference type="Proteomes" id="UP001179952">
    <property type="component" value="Unassembled WGS sequence"/>
</dbReference>
<sequence>MGWGRNVYEGGVVVGSLGLLGWAGLWFLNRRLYKEYEEKRALVQILFSVVFAFSCNLFQLVLFEILPVLSKEARWINWKIDLFCLIMLLVFILPYYHCYLMLRNSGLFLSPCLRKERAALGAILFLIAFLYAFWRMGIHFPMPSPDKGFFSIPQLVSRIGVIGVTVMAVLSGFGAVNLPYSYLSLFIREIEETDIKALERQLMQSIETCITKKKRIILSQMEMERLQGSEEKLKARSFFKLIVGPVVRSVQDDQKEQDIKSMEAEVQGLEELSKQLFLEIYELRQAKEAAAYSRTWRGHLQNLLGYALSVYCVYKMLKSLQSVVFKEAGSVDPVTMTISISLQFFDIGIDATLLSQYVSLIFIGMLIVISVRGFLTNLMKFFFAVSRVGSGSSTNVVLFLSEIMGMYFVSSILLIRKSLATEYRMIITDVLGGDMQFDFYHRWFDAIFVASAFLSLLLLSAHYSSRQADKHPID</sequence>
<feature type="transmembrane region" description="Helical" evidence="6">
    <location>
        <begin position="395"/>
        <end position="415"/>
    </location>
</feature>
<dbReference type="PANTHER" id="PTHR15948:SF0">
    <property type="entry name" value="GOLGI PH REGULATOR A-RELATED"/>
    <property type="match status" value="1"/>
</dbReference>
<evidence type="ECO:0000256" key="2">
    <source>
        <dbReference type="ARBA" id="ARBA00022692"/>
    </source>
</evidence>
<comment type="subcellular location">
    <subcellularLocation>
        <location evidence="1">Membrane</location>
        <topology evidence="1">Multi-pass membrane protein</topology>
    </subcellularLocation>
</comment>
<feature type="transmembrane region" description="Helical" evidence="6">
    <location>
        <begin position="443"/>
        <end position="463"/>
    </location>
</feature>
<dbReference type="GO" id="GO:0016020">
    <property type="term" value="C:membrane"/>
    <property type="evidence" value="ECO:0007669"/>
    <property type="project" value="UniProtKB-SubCell"/>
</dbReference>
<feature type="transmembrane region" description="Helical" evidence="6">
    <location>
        <begin position="12"/>
        <end position="29"/>
    </location>
</feature>
<evidence type="ECO:0000256" key="1">
    <source>
        <dbReference type="ARBA" id="ARBA00004141"/>
    </source>
</evidence>
<keyword evidence="2 6" id="KW-0812">Transmembrane</keyword>
<feature type="transmembrane region" description="Helical" evidence="6">
    <location>
        <begin position="155"/>
        <end position="178"/>
    </location>
</feature>
<comment type="caution">
    <text evidence="9">The sequence shown here is derived from an EMBL/GenBank/DDBJ whole genome shotgun (WGS) entry which is preliminary data.</text>
</comment>
<feature type="domain" description="Golgi pH regulator conserved" evidence="8">
    <location>
        <begin position="149"/>
        <end position="216"/>
    </location>
</feature>
<dbReference type="Pfam" id="PF12430">
    <property type="entry name" value="ABA_GPCR"/>
    <property type="match status" value="1"/>
</dbReference>
<dbReference type="Pfam" id="PF12537">
    <property type="entry name" value="GPHR_N"/>
    <property type="match status" value="1"/>
</dbReference>
<name>A0AAV9AF75_ACOGR</name>
<feature type="transmembrane region" description="Helical" evidence="6">
    <location>
        <begin position="41"/>
        <end position="63"/>
    </location>
</feature>
<organism evidence="9 10">
    <name type="scientific">Acorus gramineus</name>
    <name type="common">Dwarf sweet flag</name>
    <dbReference type="NCBI Taxonomy" id="55184"/>
    <lineage>
        <taxon>Eukaryota</taxon>
        <taxon>Viridiplantae</taxon>
        <taxon>Streptophyta</taxon>
        <taxon>Embryophyta</taxon>
        <taxon>Tracheophyta</taxon>
        <taxon>Spermatophyta</taxon>
        <taxon>Magnoliopsida</taxon>
        <taxon>Liliopsida</taxon>
        <taxon>Acoraceae</taxon>
        <taxon>Acorus</taxon>
    </lineage>
</organism>
<feature type="transmembrane region" description="Helical" evidence="6">
    <location>
        <begin position="117"/>
        <end position="135"/>
    </location>
</feature>
<evidence type="ECO:0000256" key="4">
    <source>
        <dbReference type="ARBA" id="ARBA00023136"/>
    </source>
</evidence>
<dbReference type="AlphaFoldDB" id="A0AAV9AF75"/>
<dbReference type="GO" id="GO:0010427">
    <property type="term" value="F:abscisic acid binding"/>
    <property type="evidence" value="ECO:0007669"/>
    <property type="project" value="TreeGrafter"/>
</dbReference>
<dbReference type="PANTHER" id="PTHR15948">
    <property type="entry name" value="G-PROTEIN COUPLED RECEPTOR 89-RELATED"/>
    <property type="match status" value="1"/>
</dbReference>